<dbReference type="Pfam" id="PF11528">
    <property type="entry name" value="DUF3224"/>
    <property type="match status" value="1"/>
</dbReference>
<organism evidence="1 2">
    <name type="scientific">Apiotrichum porosum</name>
    <dbReference type="NCBI Taxonomy" id="105984"/>
    <lineage>
        <taxon>Eukaryota</taxon>
        <taxon>Fungi</taxon>
        <taxon>Dikarya</taxon>
        <taxon>Basidiomycota</taxon>
        <taxon>Agaricomycotina</taxon>
        <taxon>Tremellomycetes</taxon>
        <taxon>Trichosporonales</taxon>
        <taxon>Trichosporonaceae</taxon>
        <taxon>Apiotrichum</taxon>
    </lineage>
</organism>
<dbReference type="InterPro" id="IPR023159">
    <property type="entry name" value="SO1590-like_sf"/>
</dbReference>
<dbReference type="RefSeq" id="XP_028472219.1">
    <property type="nucleotide sequence ID" value="XM_028619350.1"/>
</dbReference>
<dbReference type="SUPFAM" id="SSF159238">
    <property type="entry name" value="SO1590-like"/>
    <property type="match status" value="1"/>
</dbReference>
<evidence type="ECO:0008006" key="3">
    <source>
        <dbReference type="Google" id="ProtNLM"/>
    </source>
</evidence>
<evidence type="ECO:0000313" key="2">
    <source>
        <dbReference type="Proteomes" id="UP000279236"/>
    </source>
</evidence>
<evidence type="ECO:0000313" key="1">
    <source>
        <dbReference type="EMBL" id="RSH77072.1"/>
    </source>
</evidence>
<gene>
    <name evidence="1" type="ORF">EHS24_003698</name>
</gene>
<name>A0A427XE26_9TREE</name>
<dbReference type="Proteomes" id="UP000279236">
    <property type="component" value="Unassembled WGS sequence"/>
</dbReference>
<dbReference type="AlphaFoldDB" id="A0A427XE26"/>
<dbReference type="Gene3D" id="2.40.350.10">
    <property type="entry name" value="SO1590-like"/>
    <property type="match status" value="1"/>
</dbReference>
<sequence length="138" mass="14878">MSSKKVKSNFLTTKWTEAPVPFADKAPIKTMLGTEETTFKGDEWEGVAHGEYVMSMTTDPAKWHFAGHLIFNGSLAGKKGAMVMDAKGTYDNGKVAGTWVILTETATGELKGAKGTGSYVVEKTGSGEQTQCEMNVEF</sequence>
<reference evidence="1 2" key="1">
    <citation type="submission" date="2018-11" db="EMBL/GenBank/DDBJ databases">
        <title>Genome sequence of Apiotrichum porosum DSM 27194.</title>
        <authorList>
            <person name="Aliyu H."/>
            <person name="Gorte O."/>
            <person name="Ochsenreither K."/>
        </authorList>
    </citation>
    <scope>NUCLEOTIDE SEQUENCE [LARGE SCALE GENOMIC DNA]</scope>
    <source>
        <strain evidence="1 2">DSM 27194</strain>
    </source>
</reference>
<accession>A0A427XE26</accession>
<keyword evidence="2" id="KW-1185">Reference proteome</keyword>
<comment type="caution">
    <text evidence="1">The sequence shown here is derived from an EMBL/GenBank/DDBJ whole genome shotgun (WGS) entry which is preliminary data.</text>
</comment>
<proteinExistence type="predicted"/>
<protein>
    <recommendedName>
        <fullName evidence="3">DUF3224 domain-containing protein</fullName>
    </recommendedName>
</protein>
<dbReference type="EMBL" id="RSCE01000018">
    <property type="protein sequence ID" value="RSH77072.1"/>
    <property type="molecule type" value="Genomic_DNA"/>
</dbReference>
<dbReference type="GeneID" id="39588241"/>
<dbReference type="InterPro" id="IPR021607">
    <property type="entry name" value="DUF3224"/>
</dbReference>